<keyword evidence="3" id="KW-1185">Reference proteome</keyword>
<gene>
    <name evidence="2" type="ORF">MCHLO_00838</name>
</gene>
<evidence type="ECO:0000313" key="3">
    <source>
        <dbReference type="Proteomes" id="UP000815677"/>
    </source>
</evidence>
<dbReference type="SUPFAM" id="SSF81383">
    <property type="entry name" value="F-box domain"/>
    <property type="match status" value="1"/>
</dbReference>
<dbReference type="EMBL" id="DF838652">
    <property type="protein sequence ID" value="GAT43147.1"/>
    <property type="molecule type" value="Genomic_DNA"/>
</dbReference>
<accession>A0ABQ0KY22</accession>
<dbReference type="InterPro" id="IPR036047">
    <property type="entry name" value="F-box-like_dom_sf"/>
</dbReference>
<organism evidence="2 3">
    <name type="scientific">Mycena chlorophos</name>
    <name type="common">Agaric fungus</name>
    <name type="synonym">Agaricus chlorophos</name>
    <dbReference type="NCBI Taxonomy" id="658473"/>
    <lineage>
        <taxon>Eukaryota</taxon>
        <taxon>Fungi</taxon>
        <taxon>Dikarya</taxon>
        <taxon>Basidiomycota</taxon>
        <taxon>Agaricomycotina</taxon>
        <taxon>Agaricomycetes</taxon>
        <taxon>Agaricomycetidae</taxon>
        <taxon>Agaricales</taxon>
        <taxon>Marasmiineae</taxon>
        <taxon>Mycenaceae</taxon>
        <taxon>Mycena</taxon>
    </lineage>
</organism>
<name>A0ABQ0KY22_MYCCL</name>
<protein>
    <submittedName>
        <fullName evidence="2">Uncharacterized protein</fullName>
    </submittedName>
</protein>
<dbReference type="Proteomes" id="UP000815677">
    <property type="component" value="Unassembled WGS sequence"/>
</dbReference>
<evidence type="ECO:0000313" key="2">
    <source>
        <dbReference type="EMBL" id="GAT43147.1"/>
    </source>
</evidence>
<sequence>MAISAARSPCSRDAPNDLHGIQRTHVCALEQQSQEKNALQLQERNSDDADESSLADAQLGDSDVESTLNSRSLEATRSPTRPAYEGVGSLGLPVEEQDGGARIGIATPISLCVWDVLSGEVHVLLSLAKRNPLILHKVSLEQDEFLGRMDRTKVGSEVGAALTSGKQSPSVMLRKLVVLQEDDFQAFRSSMSSTVFPVELHAQVCEHCAPGTLVTLSEVNTMYRELSLHPSVWRTALERSCRLLLDLPTIAAED</sequence>
<feature type="region of interest" description="Disordered" evidence="1">
    <location>
        <begin position="33"/>
        <end position="91"/>
    </location>
</feature>
<feature type="compositionally biased region" description="Polar residues" evidence="1">
    <location>
        <begin position="33"/>
        <end position="43"/>
    </location>
</feature>
<proteinExistence type="predicted"/>
<evidence type="ECO:0000256" key="1">
    <source>
        <dbReference type="SAM" id="MobiDB-lite"/>
    </source>
</evidence>
<feature type="compositionally biased region" description="Polar residues" evidence="1">
    <location>
        <begin position="65"/>
        <end position="79"/>
    </location>
</feature>
<reference evidence="2" key="1">
    <citation type="submission" date="2014-09" db="EMBL/GenBank/DDBJ databases">
        <title>Genome sequence of the luminous mushroom Mycena chlorophos for searching fungal bioluminescence genes.</title>
        <authorList>
            <person name="Tanaka Y."/>
            <person name="Kasuga D."/>
            <person name="Oba Y."/>
            <person name="Hase S."/>
            <person name="Sato K."/>
            <person name="Oba Y."/>
            <person name="Sakakibara Y."/>
        </authorList>
    </citation>
    <scope>NUCLEOTIDE SEQUENCE</scope>
</reference>